<keyword evidence="5" id="KW-1185">Reference proteome</keyword>
<name>A0A367XZ00_9ASCO</name>
<evidence type="ECO:0000259" key="3">
    <source>
        <dbReference type="Pfam" id="PF12550"/>
    </source>
</evidence>
<dbReference type="GO" id="GO:0003677">
    <property type="term" value="F:DNA binding"/>
    <property type="evidence" value="ECO:0007669"/>
    <property type="project" value="UniProtKB-KW"/>
</dbReference>
<feature type="compositionally biased region" description="Low complexity" evidence="2">
    <location>
        <begin position="62"/>
        <end position="76"/>
    </location>
</feature>
<feature type="compositionally biased region" description="Acidic residues" evidence="2">
    <location>
        <begin position="563"/>
        <end position="578"/>
    </location>
</feature>
<dbReference type="InterPro" id="IPR022210">
    <property type="entry name" value="TF_GCR1-like"/>
</dbReference>
<reference evidence="4 5" key="1">
    <citation type="submission" date="2018-06" db="EMBL/GenBank/DDBJ databases">
        <title>Whole genome sequencing of Candida tropicalis (genome annotated by CSBL at Korea University).</title>
        <authorList>
            <person name="Ahn J."/>
        </authorList>
    </citation>
    <scope>NUCLEOTIDE SEQUENCE [LARGE SCALE GENOMIC DNA]</scope>
    <source>
        <strain evidence="4 5">ATCC 20962</strain>
    </source>
</reference>
<sequence length="736" mass="82044">MDKLLRRIKSLRSSLNRLYHMNRIAYSEAQPHIILGDNIVQEIMSNYKEQTQKDGNKGSGEGSSSSSSTPLNSRSTTLKELSHASNLSGAPAGIFSASIIENREQVDFDKKGGDDEQEDGEQEQSPDTGGDGRIAVFKLSTSSKIKLSPQEEFLLKKFNQEVLESNRTADILSSLTANTFKSYATDMKRYIRFCARQGRTDTFIDVEILKKFLASEVDKSKKSNPKRLRTSLLKLHQLNCQAYNLVYYEGDIVFLINKYVDGSVTEFPENSTFPVEQFNSTNLLARLDEMLETTNQLRGLTEANKILHNNEFKRYASICFKNNLNHFHVNSETIVQYFDELKKSDPTINSKKLRRFVRKLSLLHTLNSEHFVNYPPSVENVHLVEEFITNLKTTRGITQAISSSTDPSSSGDVAGGSTYSGVSSSVSSLAANVPPLFLNEQGGAVSRGCTSSSLPSEQPSGATGESTQSNVGLGEHANPIRARTGVLPVSAILQPDPVPAYEHVSQRANVITEKDSGDADADTEESEEGHGQHHHHHHQGGRDDDTDKGEDDSVESNAIEGSTDPDVEESGSVSDDEVHDSGSKDEDSSDVSIYNSKRQKLESLPLTTDTIPPFVMNSDISTVTQLVEEWSLIVKRTRKWGLGWIKTQVDYQIYSDRKIIIDVIEDILPELDEQNRGKAIHEIGEDQIYDIAKVFDQYITRRELTLDDLIRKIDSNPVYSKKEFLRISARTQTTEA</sequence>
<dbReference type="SUPFAM" id="SSF47823">
    <property type="entry name" value="lambda integrase-like, N-terminal domain"/>
    <property type="match status" value="1"/>
</dbReference>
<gene>
    <name evidence="4" type="ORF">Cantr_07764</name>
</gene>
<feature type="domain" description="Transcription activator GCR1-like" evidence="3">
    <location>
        <begin position="614"/>
        <end position="670"/>
    </location>
</feature>
<feature type="compositionally biased region" description="Acidic residues" evidence="2">
    <location>
        <begin position="115"/>
        <end position="124"/>
    </location>
</feature>
<evidence type="ECO:0000313" key="4">
    <source>
        <dbReference type="EMBL" id="RCK58855.1"/>
    </source>
</evidence>
<proteinExistence type="predicted"/>
<feature type="region of interest" description="Disordered" evidence="2">
    <location>
        <begin position="50"/>
        <end position="84"/>
    </location>
</feature>
<dbReference type="OrthoDB" id="4024653at2759"/>
<dbReference type="Gene3D" id="1.10.150.130">
    <property type="match status" value="1"/>
</dbReference>
<dbReference type="Proteomes" id="UP000253472">
    <property type="component" value="Unassembled WGS sequence"/>
</dbReference>
<feature type="region of interest" description="Disordered" evidence="2">
    <location>
        <begin position="109"/>
        <end position="133"/>
    </location>
</feature>
<evidence type="ECO:0000256" key="2">
    <source>
        <dbReference type="SAM" id="MobiDB-lite"/>
    </source>
</evidence>
<dbReference type="EMBL" id="QLNQ01000027">
    <property type="protein sequence ID" value="RCK58855.1"/>
    <property type="molecule type" value="Genomic_DNA"/>
</dbReference>
<feature type="region of interest" description="Disordered" evidence="2">
    <location>
        <begin position="444"/>
        <end position="473"/>
    </location>
</feature>
<dbReference type="AlphaFoldDB" id="A0A367XZ00"/>
<keyword evidence="1" id="KW-0238">DNA-binding</keyword>
<comment type="caution">
    <text evidence="4">The sequence shown here is derived from an EMBL/GenBank/DDBJ whole genome shotgun (WGS) entry which is preliminary data.</text>
</comment>
<evidence type="ECO:0000313" key="5">
    <source>
        <dbReference type="Proteomes" id="UP000253472"/>
    </source>
</evidence>
<accession>A0A367XZ00</accession>
<protein>
    <recommendedName>
        <fullName evidence="3">Transcription activator GCR1-like domain-containing protein</fullName>
    </recommendedName>
</protein>
<organism evidence="4 5">
    <name type="scientific">Candida viswanathii</name>
    <dbReference type="NCBI Taxonomy" id="5486"/>
    <lineage>
        <taxon>Eukaryota</taxon>
        <taxon>Fungi</taxon>
        <taxon>Dikarya</taxon>
        <taxon>Ascomycota</taxon>
        <taxon>Saccharomycotina</taxon>
        <taxon>Pichiomycetes</taxon>
        <taxon>Debaryomycetaceae</taxon>
        <taxon>Candida/Lodderomyces clade</taxon>
        <taxon>Candida</taxon>
    </lineage>
</organism>
<feature type="compositionally biased region" description="Acidic residues" evidence="2">
    <location>
        <begin position="518"/>
        <end position="527"/>
    </location>
</feature>
<feature type="region of interest" description="Disordered" evidence="2">
    <location>
        <begin position="513"/>
        <end position="596"/>
    </location>
</feature>
<dbReference type="Pfam" id="PF12550">
    <property type="entry name" value="GCR1_C"/>
    <property type="match status" value="1"/>
</dbReference>
<evidence type="ECO:0000256" key="1">
    <source>
        <dbReference type="ARBA" id="ARBA00023125"/>
    </source>
</evidence>
<dbReference type="InterPro" id="IPR010998">
    <property type="entry name" value="Integrase_recombinase_N"/>
</dbReference>
<feature type="compositionally biased region" description="Polar residues" evidence="2">
    <location>
        <begin position="448"/>
        <end position="471"/>
    </location>
</feature>